<organism evidence="5 6">
    <name type="scientific">Chloroceryle aenea</name>
    <name type="common">American pygmy kingfisher</name>
    <dbReference type="NCBI Taxonomy" id="176938"/>
    <lineage>
        <taxon>Eukaryota</taxon>
        <taxon>Metazoa</taxon>
        <taxon>Chordata</taxon>
        <taxon>Craniata</taxon>
        <taxon>Vertebrata</taxon>
        <taxon>Euteleostomi</taxon>
        <taxon>Archelosauria</taxon>
        <taxon>Archosauria</taxon>
        <taxon>Dinosauria</taxon>
        <taxon>Saurischia</taxon>
        <taxon>Theropoda</taxon>
        <taxon>Coelurosauria</taxon>
        <taxon>Aves</taxon>
        <taxon>Neognathae</taxon>
        <taxon>Neoaves</taxon>
        <taxon>Telluraves</taxon>
        <taxon>Coraciimorphae</taxon>
        <taxon>Coraciiformes</taxon>
        <taxon>Cerylidae</taxon>
        <taxon>Chloroceryle</taxon>
    </lineage>
</organism>
<feature type="compositionally biased region" description="Polar residues" evidence="3">
    <location>
        <begin position="804"/>
        <end position="823"/>
    </location>
</feature>
<dbReference type="Pfam" id="PF13927">
    <property type="entry name" value="Ig_3"/>
    <property type="match status" value="1"/>
</dbReference>
<dbReference type="AlphaFoldDB" id="A0A7K9TQI4"/>
<dbReference type="InterPro" id="IPR003598">
    <property type="entry name" value="Ig_sub2"/>
</dbReference>
<protein>
    <submittedName>
        <fullName evidence="5">IGS10 protein</fullName>
    </submittedName>
</protein>
<evidence type="ECO:0000256" key="3">
    <source>
        <dbReference type="SAM" id="MobiDB-lite"/>
    </source>
</evidence>
<dbReference type="InterPro" id="IPR036179">
    <property type="entry name" value="Ig-like_dom_sf"/>
</dbReference>
<dbReference type="GO" id="GO:0007156">
    <property type="term" value="P:homophilic cell adhesion via plasma membrane adhesion molecules"/>
    <property type="evidence" value="ECO:0007669"/>
    <property type="project" value="TreeGrafter"/>
</dbReference>
<dbReference type="InterPro" id="IPR050958">
    <property type="entry name" value="Cell_Adh-Cytoskel_Orgn"/>
</dbReference>
<feature type="non-terminal residue" evidence="5">
    <location>
        <position position="1052"/>
    </location>
</feature>
<accession>A0A7K9TQI4</accession>
<proteinExistence type="predicted"/>
<dbReference type="OrthoDB" id="10062932at2759"/>
<feature type="region of interest" description="Disordered" evidence="3">
    <location>
        <begin position="151"/>
        <end position="221"/>
    </location>
</feature>
<dbReference type="GO" id="GO:0005886">
    <property type="term" value="C:plasma membrane"/>
    <property type="evidence" value="ECO:0007669"/>
    <property type="project" value="TreeGrafter"/>
</dbReference>
<gene>
    <name evidence="5" type="primary">Igsf10_1</name>
    <name evidence="5" type="ORF">CHLAEN_R13751</name>
</gene>
<feature type="compositionally biased region" description="Low complexity" evidence="3">
    <location>
        <begin position="865"/>
        <end position="877"/>
    </location>
</feature>
<dbReference type="Gene3D" id="2.60.40.10">
    <property type="entry name" value="Immunoglobulins"/>
    <property type="match status" value="1"/>
</dbReference>
<feature type="compositionally biased region" description="Polar residues" evidence="3">
    <location>
        <begin position="427"/>
        <end position="437"/>
    </location>
</feature>
<dbReference type="PANTHER" id="PTHR45080">
    <property type="entry name" value="CONTACTIN 5"/>
    <property type="match status" value="1"/>
</dbReference>
<feature type="compositionally biased region" description="Polar residues" evidence="3">
    <location>
        <begin position="990"/>
        <end position="1001"/>
    </location>
</feature>
<dbReference type="SMART" id="SM00408">
    <property type="entry name" value="IGc2"/>
    <property type="match status" value="1"/>
</dbReference>
<dbReference type="GO" id="GO:0050808">
    <property type="term" value="P:synapse organization"/>
    <property type="evidence" value="ECO:0007669"/>
    <property type="project" value="TreeGrafter"/>
</dbReference>
<dbReference type="SMART" id="SM00409">
    <property type="entry name" value="IG"/>
    <property type="match status" value="1"/>
</dbReference>
<dbReference type="GO" id="GO:0030424">
    <property type="term" value="C:axon"/>
    <property type="evidence" value="ECO:0007669"/>
    <property type="project" value="TreeGrafter"/>
</dbReference>
<dbReference type="InterPro" id="IPR007110">
    <property type="entry name" value="Ig-like_dom"/>
</dbReference>
<keyword evidence="6" id="KW-1185">Reference proteome</keyword>
<evidence type="ECO:0000256" key="1">
    <source>
        <dbReference type="ARBA" id="ARBA00022729"/>
    </source>
</evidence>
<feature type="compositionally biased region" description="Low complexity" evidence="3">
    <location>
        <begin position="824"/>
        <end position="839"/>
    </location>
</feature>
<evidence type="ECO:0000313" key="5">
    <source>
        <dbReference type="EMBL" id="NXI50488.1"/>
    </source>
</evidence>
<evidence type="ECO:0000256" key="2">
    <source>
        <dbReference type="ARBA" id="ARBA00023157"/>
    </source>
</evidence>
<dbReference type="PANTHER" id="PTHR45080:SF8">
    <property type="entry name" value="IG-LIKE DOMAIN-CONTAINING PROTEIN"/>
    <property type="match status" value="1"/>
</dbReference>
<feature type="region of interest" description="Disordered" evidence="3">
    <location>
        <begin position="769"/>
        <end position="877"/>
    </location>
</feature>
<dbReference type="GO" id="GO:0043025">
    <property type="term" value="C:neuronal cell body"/>
    <property type="evidence" value="ECO:0007669"/>
    <property type="project" value="TreeGrafter"/>
</dbReference>
<comment type="caution">
    <text evidence="5">The sequence shown here is derived from an EMBL/GenBank/DDBJ whole genome shotgun (WGS) entry which is preliminary data.</text>
</comment>
<feature type="compositionally biased region" description="Polar residues" evidence="3">
    <location>
        <begin position="690"/>
        <end position="709"/>
    </location>
</feature>
<keyword evidence="2" id="KW-1015">Disulfide bond</keyword>
<feature type="compositionally biased region" description="Polar residues" evidence="3">
    <location>
        <begin position="775"/>
        <end position="795"/>
    </location>
</feature>
<feature type="compositionally biased region" description="Polar residues" evidence="3">
    <location>
        <begin position="942"/>
        <end position="951"/>
    </location>
</feature>
<dbReference type="PROSITE" id="PS50835">
    <property type="entry name" value="IG_LIKE"/>
    <property type="match status" value="1"/>
</dbReference>
<dbReference type="SUPFAM" id="SSF48726">
    <property type="entry name" value="Immunoglobulin"/>
    <property type="match status" value="2"/>
</dbReference>
<evidence type="ECO:0000313" key="6">
    <source>
        <dbReference type="Proteomes" id="UP000579406"/>
    </source>
</evidence>
<feature type="compositionally biased region" description="Low complexity" evidence="3">
    <location>
        <begin position="345"/>
        <end position="354"/>
    </location>
</feature>
<name>A0A7K9TQI4_9AVES</name>
<keyword evidence="1" id="KW-0732">Signal</keyword>
<evidence type="ECO:0000259" key="4">
    <source>
        <dbReference type="PROSITE" id="PS50835"/>
    </source>
</evidence>
<dbReference type="Proteomes" id="UP000579406">
    <property type="component" value="Unassembled WGS sequence"/>
</dbReference>
<feature type="compositionally biased region" description="Low complexity" evidence="3">
    <location>
        <begin position="1031"/>
        <end position="1052"/>
    </location>
</feature>
<reference evidence="5 6" key="1">
    <citation type="submission" date="2019-09" db="EMBL/GenBank/DDBJ databases">
        <title>Bird 10,000 Genomes (B10K) Project - Family phase.</title>
        <authorList>
            <person name="Zhang G."/>
        </authorList>
    </citation>
    <scope>NUCLEOTIDE SEQUENCE [LARGE SCALE GENOMIC DNA]</scope>
    <source>
        <strain evidence="5">B10K-DU-001-61</strain>
        <tissue evidence="5">Muscle</tissue>
    </source>
</reference>
<dbReference type="InterPro" id="IPR003599">
    <property type="entry name" value="Ig_sub"/>
</dbReference>
<feature type="region of interest" description="Disordered" evidence="3">
    <location>
        <begin position="942"/>
        <end position="1052"/>
    </location>
</feature>
<dbReference type="InterPro" id="IPR013783">
    <property type="entry name" value="Ig-like_fold"/>
</dbReference>
<sequence length="1052" mass="112125">EDGRIVVTQSGTFTLRTADTFDTGLYHCVGTNDHDAAALTFRITVVDPYVEHNSVNGAQLSALAGSTIDLPCTATAVPDAAVSWVLPEHTILHHSTRNKHIFDNGTLRIRGVTERDSGYFRCVAANQYGVDLLVFQVLVRRDKTTLEENHAAVGGWEEGDGSGHAMQASATTQEQPSAAPATLTAHQGSAASAPRNRAAQSTRNRNSHGKMSYRHYRDKTSRRFRGPRRQIISSARRVDPQRWAAFLEKAKRNLTLVEKQGEGATKPPLQVLKLSEVPGDEEETSGDLRSLEEEFIPVTETATASALGRAAGSMRTTGPEMPVSNTPAWKPPLLVTEAEPPLPSPLSQSVSLDSRSPRTYLNPTITSPWERSDFSQTSANGSKQPTASNGASRTSTPSPAGQRLVYSGGSSSQRLEAVPAAPVTDATDASESDTSQHTAEEAHGFTESVGKTSTRTGHQVAVVTAAEPSPDPGHVYFHSTQKQVTPEPSSASAVTADQQFQITQYITTHPPQAQQQHGRQRKFSGRRRLVRPGRIPGMKEHRYNSGRPGSVRGSTAVAAGVQLHTKYVPDLPAFNNLSSSINLFSPEAPLSSPSTMNMLLEHPAGTQHSAEFLGEEGNQPSARQNATAAVVPFLTKGTQDTPRGQPENSAPFALPHTSTDGVQPFSIRAPTAAVHTAHAATEATHTTSTKISSPLQSVSPSIEHQTSPRSFQTGNITWEHIFGYGTQEEVLKKLPKQQTGTFPSAEVSTMLPKAMAAFPTSRVSPLHSVPVSADGSHNSGVSSSNTTFHHGTLQSEHLPPAKPRSSSNPTTTATKETDGTSLKPTVTPVVTPQTDTTITKSKTFRAGRRRGQRRKRPHKTPTAQSVAAGRGPAASPSVSAAAPLLTTITPSTISTSPTPAEPLSLSTSTASVIKTPAPWTHRTPEAPQHVPTVAMQTPVTLVTQRDTQSAESPPDRHTAQSPATPIQTTPQLSKSFSTTGTRPTAPGSEPAQQTKPTTTAGDKSHLKMEESTIQANHVAQPTFPPRIQLRTTAPAPTTDIAPPSAQHPTPPP</sequence>
<feature type="compositionally biased region" description="Polar residues" evidence="3">
    <location>
        <begin position="359"/>
        <end position="399"/>
    </location>
</feature>
<feature type="compositionally biased region" description="Basic residues" evidence="3">
    <location>
        <begin position="205"/>
        <end position="221"/>
    </location>
</feature>
<feature type="compositionally biased region" description="Basic residues" evidence="3">
    <location>
        <begin position="842"/>
        <end position="859"/>
    </location>
</feature>
<feature type="non-terminal residue" evidence="5">
    <location>
        <position position="1"/>
    </location>
</feature>
<feature type="region of interest" description="Disordered" evidence="3">
    <location>
        <begin position="681"/>
        <end position="709"/>
    </location>
</feature>
<feature type="region of interest" description="Disordered" evidence="3">
    <location>
        <begin position="312"/>
        <end position="458"/>
    </location>
</feature>
<feature type="compositionally biased region" description="Polar residues" evidence="3">
    <location>
        <begin position="959"/>
        <end position="982"/>
    </location>
</feature>
<dbReference type="EMBL" id="VWZY01002175">
    <property type="protein sequence ID" value="NXI50488.1"/>
    <property type="molecule type" value="Genomic_DNA"/>
</dbReference>
<dbReference type="GO" id="GO:0008046">
    <property type="term" value="F:axon guidance receptor activity"/>
    <property type="evidence" value="ECO:0007669"/>
    <property type="project" value="TreeGrafter"/>
</dbReference>
<feature type="domain" description="Ig-like" evidence="4">
    <location>
        <begin position="48"/>
        <end position="126"/>
    </location>
</feature>